<keyword evidence="4" id="KW-0274">FAD</keyword>
<dbReference type="InterPro" id="IPR013786">
    <property type="entry name" value="AcylCoA_DH/ox_N"/>
</dbReference>
<evidence type="ECO:0000313" key="8">
    <source>
        <dbReference type="EMBL" id="MCT2582250.1"/>
    </source>
</evidence>
<feature type="domain" description="Acyl-CoA dehydrogenase/oxidase C-terminal" evidence="6">
    <location>
        <begin position="171"/>
        <end position="295"/>
    </location>
</feature>
<dbReference type="InterPro" id="IPR009075">
    <property type="entry name" value="AcylCo_DH/oxidase_C"/>
</dbReference>
<evidence type="ECO:0000259" key="7">
    <source>
        <dbReference type="Pfam" id="PF02771"/>
    </source>
</evidence>
<dbReference type="SUPFAM" id="SSF47203">
    <property type="entry name" value="Acyl-CoA dehydrogenase C-terminal domain-like"/>
    <property type="match status" value="1"/>
</dbReference>
<dbReference type="EMBL" id="JAFFZE010000004">
    <property type="protein sequence ID" value="MCT2582250.1"/>
    <property type="molecule type" value="Genomic_DNA"/>
</dbReference>
<comment type="cofactor">
    <cofactor evidence="1">
        <name>FAD</name>
        <dbReference type="ChEBI" id="CHEBI:57692"/>
    </cofactor>
</comment>
<dbReference type="InterPro" id="IPR036250">
    <property type="entry name" value="AcylCo_DH-like_C"/>
</dbReference>
<evidence type="ECO:0000256" key="2">
    <source>
        <dbReference type="ARBA" id="ARBA00009347"/>
    </source>
</evidence>
<dbReference type="PANTHER" id="PTHR43884:SF20">
    <property type="entry name" value="ACYL-COA DEHYDROGENASE FADE28"/>
    <property type="match status" value="1"/>
</dbReference>
<dbReference type="Gene3D" id="1.20.140.10">
    <property type="entry name" value="Butyryl-CoA Dehydrogenase, subunit A, domain 3"/>
    <property type="match status" value="1"/>
</dbReference>
<evidence type="ECO:0000256" key="4">
    <source>
        <dbReference type="ARBA" id="ARBA00022827"/>
    </source>
</evidence>
<dbReference type="Gene3D" id="1.10.540.10">
    <property type="entry name" value="Acyl-CoA dehydrogenase/oxidase, N-terminal domain"/>
    <property type="match status" value="1"/>
</dbReference>
<sequence length="312" mass="32336">MDLYPTDEQRELVTAARAVTRAGAADVWTAATGQGWLALGLPEDAGGLGGSLADEARLYAEIGASAVAGPVLATSTAVRVAASAGRLDLVERLAEGRAGHAFATTGSVVAFDARDADVLLLVDEESGSLRLVPMTDAMVVADLTPLDPAVTAERVDLSGGEVLAEVTGAAAEHELVRAAVLVAAMLAGITNAATDLSVAYAGLREQFGKPIGAFQAISHRCADMAMRARAATAVTDFAAVSVDEHHPDARRRVAAARRHTETAALENTRATIQVHGATGFTWEHDAHRLLKRATFLAAGFLPRTAQTEALTA</sequence>
<evidence type="ECO:0000259" key="6">
    <source>
        <dbReference type="Pfam" id="PF00441"/>
    </source>
</evidence>
<dbReference type="SUPFAM" id="SSF56645">
    <property type="entry name" value="Acyl-CoA dehydrogenase NM domain-like"/>
    <property type="match status" value="1"/>
</dbReference>
<dbReference type="RefSeq" id="WP_260189597.1">
    <property type="nucleotide sequence ID" value="NZ_JAFFZE010000004.1"/>
</dbReference>
<evidence type="ECO:0000256" key="1">
    <source>
        <dbReference type="ARBA" id="ARBA00001974"/>
    </source>
</evidence>
<dbReference type="Proteomes" id="UP001156441">
    <property type="component" value="Unassembled WGS sequence"/>
</dbReference>
<comment type="similarity">
    <text evidence="2">Belongs to the acyl-CoA dehydrogenase family.</text>
</comment>
<proteinExistence type="inferred from homology"/>
<organism evidence="8 9">
    <name type="scientific">Actinophytocola gossypii</name>
    <dbReference type="NCBI Taxonomy" id="2812003"/>
    <lineage>
        <taxon>Bacteria</taxon>
        <taxon>Bacillati</taxon>
        <taxon>Actinomycetota</taxon>
        <taxon>Actinomycetes</taxon>
        <taxon>Pseudonocardiales</taxon>
        <taxon>Pseudonocardiaceae</taxon>
    </lineage>
</organism>
<comment type="caution">
    <text evidence="8">The sequence shown here is derived from an EMBL/GenBank/DDBJ whole genome shotgun (WGS) entry which is preliminary data.</text>
</comment>
<dbReference type="Pfam" id="PF00441">
    <property type="entry name" value="Acyl-CoA_dh_1"/>
    <property type="match status" value="1"/>
</dbReference>
<dbReference type="PANTHER" id="PTHR43884">
    <property type="entry name" value="ACYL-COA DEHYDROGENASE"/>
    <property type="match status" value="1"/>
</dbReference>
<dbReference type="InterPro" id="IPR037069">
    <property type="entry name" value="AcylCoA_DH/ox_N_sf"/>
</dbReference>
<evidence type="ECO:0000256" key="3">
    <source>
        <dbReference type="ARBA" id="ARBA00022630"/>
    </source>
</evidence>
<dbReference type="InterPro" id="IPR009100">
    <property type="entry name" value="AcylCoA_DH/oxidase_NM_dom_sf"/>
</dbReference>
<keyword evidence="9" id="KW-1185">Reference proteome</keyword>
<gene>
    <name evidence="8" type="ORF">JT362_03810</name>
</gene>
<evidence type="ECO:0000256" key="5">
    <source>
        <dbReference type="ARBA" id="ARBA00023002"/>
    </source>
</evidence>
<keyword evidence="3" id="KW-0285">Flavoprotein</keyword>
<name>A0ABT2J423_9PSEU</name>
<protein>
    <submittedName>
        <fullName evidence="8">Acyl-CoA/acyl-ACP dehydrogenase</fullName>
    </submittedName>
</protein>
<keyword evidence="5" id="KW-0560">Oxidoreductase</keyword>
<evidence type="ECO:0000313" key="9">
    <source>
        <dbReference type="Proteomes" id="UP001156441"/>
    </source>
</evidence>
<reference evidence="8 9" key="1">
    <citation type="submission" date="2021-02" db="EMBL/GenBank/DDBJ databases">
        <title>Actinophytocola xerophila sp. nov., isolated from soil of cotton cropping field.</title>
        <authorList>
            <person name="Huang R."/>
            <person name="Chen X."/>
            <person name="Ge X."/>
            <person name="Liu W."/>
        </authorList>
    </citation>
    <scope>NUCLEOTIDE SEQUENCE [LARGE SCALE GENOMIC DNA]</scope>
    <source>
        <strain evidence="8 9">S1-96</strain>
    </source>
</reference>
<accession>A0ABT2J423</accession>
<feature type="domain" description="Acyl-CoA dehydrogenase/oxidase N-terminal" evidence="7">
    <location>
        <begin position="10"/>
        <end position="72"/>
    </location>
</feature>
<dbReference type="Pfam" id="PF02771">
    <property type="entry name" value="Acyl-CoA_dh_N"/>
    <property type="match status" value="1"/>
</dbReference>